<dbReference type="InterPro" id="IPR050214">
    <property type="entry name" value="Cys_Synth/Cystath_Beta-Synth"/>
</dbReference>
<dbReference type="InterPro" id="IPR001926">
    <property type="entry name" value="TrpB-like_PALP"/>
</dbReference>
<dbReference type="PANTHER" id="PTHR10314">
    <property type="entry name" value="CYSTATHIONINE BETA-SYNTHASE"/>
    <property type="match status" value="1"/>
</dbReference>
<evidence type="ECO:0000256" key="7">
    <source>
        <dbReference type="ARBA" id="ARBA00022697"/>
    </source>
</evidence>
<dbReference type="EC" id="4.2.3.1" evidence="4 10"/>
<dbReference type="InterPro" id="IPR036052">
    <property type="entry name" value="TrpB-like_PALP_sf"/>
</dbReference>
<evidence type="ECO:0000256" key="3">
    <source>
        <dbReference type="ARBA" id="ARBA00005517"/>
    </source>
</evidence>
<proteinExistence type="inferred from homology"/>
<comment type="similarity">
    <text evidence="3">Belongs to the threonine synthase family.</text>
</comment>
<evidence type="ECO:0000259" key="12">
    <source>
        <dbReference type="Pfam" id="PF00291"/>
    </source>
</evidence>
<evidence type="ECO:0000256" key="9">
    <source>
        <dbReference type="ARBA" id="ARBA00049144"/>
    </source>
</evidence>
<keyword evidence="8 11" id="KW-0663">Pyridoxal phosphate</keyword>
<reference evidence="13" key="1">
    <citation type="journal article" date="2020" name="mSystems">
        <title>Genome- and Community-Level Interaction Insights into Carbon Utilization and Element Cycling Functions of Hydrothermarchaeota in Hydrothermal Sediment.</title>
        <authorList>
            <person name="Zhou Z."/>
            <person name="Liu Y."/>
            <person name="Xu W."/>
            <person name="Pan J."/>
            <person name="Luo Z.H."/>
            <person name="Li M."/>
        </authorList>
    </citation>
    <scope>NUCLEOTIDE SEQUENCE [LARGE SCALE GENOMIC DNA]</scope>
    <source>
        <strain evidence="13">SpSt-794</strain>
    </source>
</reference>
<dbReference type="SUPFAM" id="SSF53686">
    <property type="entry name" value="Tryptophan synthase beta subunit-like PLP-dependent enzymes"/>
    <property type="match status" value="1"/>
</dbReference>
<dbReference type="UniPathway" id="UPA00050">
    <property type="reaction ID" value="UER00065"/>
</dbReference>
<keyword evidence="7" id="KW-0791">Threonine biosynthesis</keyword>
<evidence type="ECO:0000256" key="10">
    <source>
        <dbReference type="NCBIfam" id="TIGR00260"/>
    </source>
</evidence>
<dbReference type="GO" id="GO:0009088">
    <property type="term" value="P:threonine biosynthetic process"/>
    <property type="evidence" value="ECO:0007669"/>
    <property type="project" value="UniProtKB-UniRule"/>
</dbReference>
<dbReference type="NCBIfam" id="TIGR00260">
    <property type="entry name" value="thrC"/>
    <property type="match status" value="1"/>
</dbReference>
<evidence type="ECO:0000256" key="4">
    <source>
        <dbReference type="ARBA" id="ARBA00013028"/>
    </source>
</evidence>
<dbReference type="InterPro" id="IPR004450">
    <property type="entry name" value="Thr_synthase-like"/>
</dbReference>
<protein>
    <recommendedName>
        <fullName evidence="5 10">Threonine synthase</fullName>
        <ecNumber evidence="4 10">4.2.3.1</ecNumber>
    </recommendedName>
</protein>
<dbReference type="GO" id="GO:0004795">
    <property type="term" value="F:threonine synthase activity"/>
    <property type="evidence" value="ECO:0007669"/>
    <property type="project" value="UniProtKB-UniRule"/>
</dbReference>
<dbReference type="GO" id="GO:0030170">
    <property type="term" value="F:pyridoxal phosphate binding"/>
    <property type="evidence" value="ECO:0007669"/>
    <property type="project" value="InterPro"/>
</dbReference>
<feature type="modified residue" description="N6-(pyridoxal phosphate)lysine" evidence="11">
    <location>
        <position position="109"/>
    </location>
</feature>
<evidence type="ECO:0000256" key="2">
    <source>
        <dbReference type="ARBA" id="ARBA00004979"/>
    </source>
</evidence>
<keyword evidence="6" id="KW-0028">Amino-acid biosynthesis</keyword>
<dbReference type="Pfam" id="PF00291">
    <property type="entry name" value="PALP"/>
    <property type="match status" value="1"/>
</dbReference>
<dbReference type="PROSITE" id="PS00165">
    <property type="entry name" value="DEHYDRATASE_SER_THR"/>
    <property type="match status" value="1"/>
</dbReference>
<evidence type="ECO:0000256" key="5">
    <source>
        <dbReference type="ARBA" id="ARBA00018679"/>
    </source>
</evidence>
<keyword evidence="13" id="KW-0456">Lyase</keyword>
<comment type="catalytic activity">
    <reaction evidence="9">
        <text>O-phospho-L-homoserine + H2O = L-threonine + phosphate</text>
        <dbReference type="Rhea" id="RHEA:10840"/>
        <dbReference type="ChEBI" id="CHEBI:15377"/>
        <dbReference type="ChEBI" id="CHEBI:43474"/>
        <dbReference type="ChEBI" id="CHEBI:57590"/>
        <dbReference type="ChEBI" id="CHEBI:57926"/>
        <dbReference type="EC" id="4.2.3.1"/>
    </reaction>
</comment>
<evidence type="ECO:0000256" key="6">
    <source>
        <dbReference type="ARBA" id="ARBA00022605"/>
    </source>
</evidence>
<accession>A0A7C4U391</accession>
<dbReference type="FunFam" id="3.40.50.1100:FF:000013">
    <property type="entry name" value="Threonine synthase"/>
    <property type="match status" value="1"/>
</dbReference>
<sequence>MERVLRCVRCGKEYDLFSSRYRCVCGGLLEVSIKGSLSPSLKETFRERKLSHAKLDVSNVFRYREFVIDLDEDAVVSIGEGRTTLYKKVVDGMEVFFKHEGENPTGSFKDRGMAVGVSVAKYLGYKFTACASTGNTAASLSSYSAHAGLKSIVFVPRGKVALGKLSQALAYGAYVFEVVGDFDDAMSIVEDVAEQHRVYLLNSLNPLRLEGQKTIIINILEELNWEEPDWIIVPGGNLGNTSAFGKALKELYNFGFIKKVPRIGTIQAEGASPFYKSYITHFKEFEPEKPETIATAIRIGNPVNFEKAKEAITFTNGVVEFVSDSEILQAKSEIDNMGIGCEPASAASLAGFKKLLKKGIIKRNDLVVMILTGHLLKDPDATIKLHTGAFEGVDVRKRFFEIDNATTLKKILGMLI</sequence>
<name>A0A7C4U391_9BACT</name>
<comment type="caution">
    <text evidence="13">The sequence shown here is derived from an EMBL/GenBank/DDBJ whole genome shotgun (WGS) entry which is preliminary data.</text>
</comment>
<organism evidence="13">
    <name type="scientific">Caldisericum exile</name>
    <dbReference type="NCBI Taxonomy" id="693075"/>
    <lineage>
        <taxon>Bacteria</taxon>
        <taxon>Pseudomonadati</taxon>
        <taxon>Caldisericota/Cryosericota group</taxon>
        <taxon>Caldisericota</taxon>
        <taxon>Caldisericia</taxon>
        <taxon>Caldisericales</taxon>
        <taxon>Caldisericaceae</taxon>
        <taxon>Caldisericum</taxon>
    </lineage>
</organism>
<evidence type="ECO:0000256" key="8">
    <source>
        <dbReference type="ARBA" id="ARBA00022898"/>
    </source>
</evidence>
<comment type="cofactor">
    <cofactor evidence="1 11">
        <name>pyridoxal 5'-phosphate</name>
        <dbReference type="ChEBI" id="CHEBI:597326"/>
    </cofactor>
</comment>
<evidence type="ECO:0000256" key="11">
    <source>
        <dbReference type="PIRSR" id="PIRSR604450-51"/>
    </source>
</evidence>
<dbReference type="InterPro" id="IPR000634">
    <property type="entry name" value="Ser/Thr_deHydtase_PyrdxlP-BS"/>
</dbReference>
<dbReference type="EMBL" id="DTHV01000020">
    <property type="protein sequence ID" value="HGW59953.1"/>
    <property type="molecule type" value="Genomic_DNA"/>
</dbReference>
<dbReference type="Gene3D" id="3.40.50.1100">
    <property type="match status" value="2"/>
</dbReference>
<evidence type="ECO:0000256" key="1">
    <source>
        <dbReference type="ARBA" id="ARBA00001933"/>
    </source>
</evidence>
<comment type="pathway">
    <text evidence="2">Amino-acid biosynthesis; L-threonine biosynthesis; L-threonine from L-aspartate: step 5/5.</text>
</comment>
<feature type="domain" description="Tryptophan synthase beta chain-like PALP" evidence="12">
    <location>
        <begin position="79"/>
        <end position="373"/>
    </location>
</feature>
<dbReference type="CDD" id="cd01563">
    <property type="entry name" value="Thr-synth_1"/>
    <property type="match status" value="1"/>
</dbReference>
<gene>
    <name evidence="13" type="ORF">ENV82_00700</name>
</gene>
<evidence type="ECO:0000313" key="13">
    <source>
        <dbReference type="EMBL" id="HGW59953.1"/>
    </source>
</evidence>
<dbReference type="AlphaFoldDB" id="A0A7C4U391"/>